<accession>A0A2P8AFY4</accession>
<comment type="caution">
    <text evidence="2">The sequence shown here is derived from an EMBL/GenBank/DDBJ whole genome shotgun (WGS) entry which is preliminary data.</text>
</comment>
<protein>
    <submittedName>
        <fullName evidence="2">Uncharacterized protein</fullName>
    </submittedName>
</protein>
<evidence type="ECO:0000313" key="2">
    <source>
        <dbReference type="EMBL" id="PSK59373.1"/>
    </source>
</evidence>
<proteinExistence type="predicted"/>
<name>A0A2P8AFY4_9PEZI</name>
<evidence type="ECO:0000256" key="1">
    <source>
        <dbReference type="SAM" id="MobiDB-lite"/>
    </source>
</evidence>
<sequence length="165" mass="18002">MYLPSNPSLSAPTPSTTSPIPAVTTNVTNITRPAAHFNLPIGTTNGIIYVHLATRDRTDTTRLTFSHISYLPFLTTGAMKKPEVLLSHASHAGTLVWYDTQAPRRAVAIANDAHLNAALIELHSALRQGGVARRMHLFLFDDREDVGLMPEELKVPGARIEVAEL</sequence>
<keyword evidence="3" id="KW-1185">Reference proteome</keyword>
<gene>
    <name evidence="2" type="ORF">B9Z65_3697</name>
</gene>
<dbReference type="Proteomes" id="UP000243723">
    <property type="component" value="Unassembled WGS sequence"/>
</dbReference>
<feature type="region of interest" description="Disordered" evidence="1">
    <location>
        <begin position="1"/>
        <end position="20"/>
    </location>
</feature>
<dbReference type="AlphaFoldDB" id="A0A2P8AFY4"/>
<dbReference type="EMBL" id="NHZQ01000010">
    <property type="protein sequence ID" value="PSK59373.1"/>
    <property type="molecule type" value="Genomic_DNA"/>
</dbReference>
<reference evidence="2 3" key="1">
    <citation type="submission" date="2017-05" db="EMBL/GenBank/DDBJ databases">
        <title>Draft genome sequence of Elsinoe australis.</title>
        <authorList>
            <person name="Cheng Q."/>
        </authorList>
    </citation>
    <scope>NUCLEOTIDE SEQUENCE [LARGE SCALE GENOMIC DNA]</scope>
    <source>
        <strain evidence="2 3">NL1</strain>
    </source>
</reference>
<organism evidence="2 3">
    <name type="scientific">Elsinoe australis</name>
    <dbReference type="NCBI Taxonomy" id="40998"/>
    <lineage>
        <taxon>Eukaryota</taxon>
        <taxon>Fungi</taxon>
        <taxon>Dikarya</taxon>
        <taxon>Ascomycota</taxon>
        <taxon>Pezizomycotina</taxon>
        <taxon>Dothideomycetes</taxon>
        <taxon>Dothideomycetidae</taxon>
        <taxon>Myriangiales</taxon>
        <taxon>Elsinoaceae</taxon>
        <taxon>Elsinoe</taxon>
    </lineage>
</organism>
<evidence type="ECO:0000313" key="3">
    <source>
        <dbReference type="Proteomes" id="UP000243723"/>
    </source>
</evidence>